<accession>A0A2P9AR23</accession>
<name>A0A2P9AR23_9HYPH</name>
<gene>
    <name evidence="1" type="ORF">BQ8482_360013</name>
</gene>
<evidence type="ECO:0000313" key="1">
    <source>
        <dbReference type="EMBL" id="SJM33612.1"/>
    </source>
</evidence>
<dbReference type="EMBL" id="FUIG01000044">
    <property type="protein sequence ID" value="SJM33612.1"/>
    <property type="molecule type" value="Genomic_DNA"/>
</dbReference>
<dbReference type="AlphaFoldDB" id="A0A2P9AR23"/>
<evidence type="ECO:0000313" key="2">
    <source>
        <dbReference type="Proteomes" id="UP000245698"/>
    </source>
</evidence>
<reference evidence="2" key="1">
    <citation type="submission" date="2016-12" db="EMBL/GenBank/DDBJ databases">
        <authorList>
            <person name="Brunel B."/>
        </authorList>
    </citation>
    <scope>NUCLEOTIDE SEQUENCE [LARGE SCALE GENOMIC DNA]</scope>
</reference>
<keyword evidence="2" id="KW-1185">Reference proteome</keyword>
<sequence length="115" mass="12539">MAISSCAGMRDEESEQALVAAYGKDELEAGDASIPEPMTCQTRDASSKPLAGACLTSDVTPWTIDCETPSQKKKAGKMMCRSFPICGQREEVLAAIFRRCRSSGYFRSAKPIRRP</sequence>
<dbReference type="Proteomes" id="UP000245698">
    <property type="component" value="Unassembled WGS sequence"/>
</dbReference>
<proteinExistence type="predicted"/>
<organism evidence="1 2">
    <name type="scientific">Mesorhizobium delmotii</name>
    <dbReference type="NCBI Taxonomy" id="1631247"/>
    <lineage>
        <taxon>Bacteria</taxon>
        <taxon>Pseudomonadati</taxon>
        <taxon>Pseudomonadota</taxon>
        <taxon>Alphaproteobacteria</taxon>
        <taxon>Hyphomicrobiales</taxon>
        <taxon>Phyllobacteriaceae</taxon>
        <taxon>Mesorhizobium</taxon>
    </lineage>
</organism>
<protein>
    <submittedName>
        <fullName evidence="1">Uncharacterized protein</fullName>
    </submittedName>
</protein>